<keyword evidence="1" id="KW-1133">Transmembrane helix</keyword>
<keyword evidence="1" id="KW-0472">Membrane</keyword>
<evidence type="ECO:0000256" key="1">
    <source>
        <dbReference type="SAM" id="Phobius"/>
    </source>
</evidence>
<organism evidence="2">
    <name type="scientific">Cacopsylla melanoneura</name>
    <dbReference type="NCBI Taxonomy" id="428564"/>
    <lineage>
        <taxon>Eukaryota</taxon>
        <taxon>Metazoa</taxon>
        <taxon>Ecdysozoa</taxon>
        <taxon>Arthropoda</taxon>
        <taxon>Hexapoda</taxon>
        <taxon>Insecta</taxon>
        <taxon>Pterygota</taxon>
        <taxon>Neoptera</taxon>
        <taxon>Paraneoptera</taxon>
        <taxon>Hemiptera</taxon>
        <taxon>Sternorrhyncha</taxon>
        <taxon>Psylloidea</taxon>
        <taxon>Psyllidae</taxon>
        <taxon>Psyllinae</taxon>
        <taxon>Cacopsylla</taxon>
    </lineage>
</organism>
<sequence length="101" mass="11240">MVPLVTIIHLLSTSSMVAITNLSTVTPLAILIMHIAMVMMTLLRKDLAHDYHLEKGLLSLSFIEDLHQHCHGLNLPIIPLLVVVSRVQIIKTKVWPVALFG</sequence>
<feature type="transmembrane region" description="Helical" evidence="1">
    <location>
        <begin position="25"/>
        <end position="43"/>
    </location>
</feature>
<evidence type="ECO:0000313" key="2">
    <source>
        <dbReference type="EMBL" id="CAG6681055.1"/>
    </source>
</evidence>
<accession>A0A8D8T3D9</accession>
<protein>
    <submittedName>
        <fullName evidence="2">Uncharacterized protein</fullName>
    </submittedName>
</protein>
<dbReference type="AlphaFoldDB" id="A0A8D8T3D9"/>
<proteinExistence type="predicted"/>
<name>A0A8D8T3D9_9HEMI</name>
<dbReference type="EMBL" id="HBUF01254099">
    <property type="protein sequence ID" value="CAG6681055.1"/>
    <property type="molecule type" value="Transcribed_RNA"/>
</dbReference>
<reference evidence="2" key="1">
    <citation type="submission" date="2021-05" db="EMBL/GenBank/DDBJ databases">
        <authorList>
            <person name="Alioto T."/>
            <person name="Alioto T."/>
            <person name="Gomez Garrido J."/>
        </authorList>
    </citation>
    <scope>NUCLEOTIDE SEQUENCE</scope>
</reference>
<keyword evidence="1" id="KW-0812">Transmembrane</keyword>